<keyword evidence="4 7" id="KW-0812">Transmembrane</keyword>
<evidence type="ECO:0000313" key="8">
    <source>
        <dbReference type="EMBL" id="KLV10870.1"/>
    </source>
</evidence>
<keyword evidence="9" id="KW-1185">Reference proteome</keyword>
<evidence type="ECO:0008006" key="10">
    <source>
        <dbReference type="Google" id="ProtNLM"/>
    </source>
</evidence>
<feature type="transmembrane region" description="Helical" evidence="7">
    <location>
        <begin position="292"/>
        <end position="315"/>
    </location>
</feature>
<dbReference type="Proteomes" id="UP000035909">
    <property type="component" value="Unassembled WGS sequence"/>
</dbReference>
<name>A0A0J1HGY8_9GAMM</name>
<sequence length="494" mass="55304">MAFSERDGLMQGAKWALIANWYARSIGLVNTIILLKLLKPEDFGIAALSTFFVSLFAAFSHVGIGHFVISSDSMSKQELDSIWSLGLAVKCVSAILLFFSAGFIADYVNKPEMEAVIHVVAILPLISGLRNVALDVAEKNYHFKRILAANMIGKTIGTVVSIMLAIYLESYWALIIGVIVIALSETVTGYILFPYRPRLTASHWSTQWTFSKWLYLSAIFGYMRSRIDVLILGNIVDSRSIGLYNIATEFAWLPFMQLVGPMNHGFFAVVSRVQNEVADFYYRIVKQMSLNMLILVPCGIGLIAIAEPFSGIVLGEEWRDAAPLLQCMAGLVIVMSSHGLMCSILTVKKQLKVIIASDAIIIVSIFVVFTTYHDAGIEQLAQLRFAIGAGFFLWLLMLQRFVIGIKAHDLLFLYLTPAVSGLVMYLMVVQTMAMFPSEMWQLCVGVLTGMVVYIPCMLLLAYSFRRWFPYYWECCEFVLRLIRRNRPAMAVKGG</sequence>
<keyword evidence="5 7" id="KW-1133">Transmembrane helix</keyword>
<evidence type="ECO:0000256" key="7">
    <source>
        <dbReference type="SAM" id="Phobius"/>
    </source>
</evidence>
<dbReference type="PANTHER" id="PTHR30250:SF10">
    <property type="entry name" value="LIPOPOLYSACCHARIDE BIOSYNTHESIS PROTEIN WZXC"/>
    <property type="match status" value="1"/>
</dbReference>
<evidence type="ECO:0000256" key="3">
    <source>
        <dbReference type="ARBA" id="ARBA00022475"/>
    </source>
</evidence>
<evidence type="ECO:0000256" key="6">
    <source>
        <dbReference type="ARBA" id="ARBA00023136"/>
    </source>
</evidence>
<feature type="transmembrane region" description="Helical" evidence="7">
    <location>
        <begin position="410"/>
        <end position="433"/>
    </location>
</feature>
<feature type="transmembrane region" description="Helical" evidence="7">
    <location>
        <begin position="439"/>
        <end position="462"/>
    </location>
</feature>
<comment type="subcellular location">
    <subcellularLocation>
        <location evidence="1">Cell membrane</location>
        <topology evidence="1">Multi-pass membrane protein</topology>
    </subcellularLocation>
</comment>
<dbReference type="EMBL" id="LDOU01000005">
    <property type="protein sequence ID" value="KLV10870.1"/>
    <property type="molecule type" value="Genomic_DNA"/>
</dbReference>
<reference evidence="8 9" key="1">
    <citation type="submission" date="2015-05" db="EMBL/GenBank/DDBJ databases">
        <title>Photobacterium galathea sp. nov.</title>
        <authorList>
            <person name="Machado H."/>
            <person name="Gram L."/>
        </authorList>
    </citation>
    <scope>NUCLEOTIDE SEQUENCE [LARGE SCALE GENOMIC DNA]</scope>
    <source>
        <strain evidence="8 9">DSM 22954</strain>
    </source>
</reference>
<evidence type="ECO:0000256" key="5">
    <source>
        <dbReference type="ARBA" id="ARBA00022989"/>
    </source>
</evidence>
<keyword evidence="6 7" id="KW-0472">Membrane</keyword>
<feature type="transmembrane region" description="Helical" evidence="7">
    <location>
        <begin position="353"/>
        <end position="373"/>
    </location>
</feature>
<dbReference type="InterPro" id="IPR050833">
    <property type="entry name" value="Poly_Biosynth_Transport"/>
</dbReference>
<comment type="similarity">
    <text evidence="2">Belongs to the polysaccharide synthase family.</text>
</comment>
<evidence type="ECO:0000313" key="9">
    <source>
        <dbReference type="Proteomes" id="UP000035909"/>
    </source>
</evidence>
<feature type="transmembrane region" description="Helical" evidence="7">
    <location>
        <begin position="321"/>
        <end position="341"/>
    </location>
</feature>
<dbReference type="STRING" id="320778.ABT57_05375"/>
<feature type="transmembrane region" description="Helical" evidence="7">
    <location>
        <begin position="379"/>
        <end position="398"/>
    </location>
</feature>
<feature type="transmembrane region" description="Helical" evidence="7">
    <location>
        <begin position="172"/>
        <end position="193"/>
    </location>
</feature>
<evidence type="ECO:0000256" key="4">
    <source>
        <dbReference type="ARBA" id="ARBA00022692"/>
    </source>
</evidence>
<organism evidence="8 9">
    <name type="scientific">Photobacterium ganghwense</name>
    <dbReference type="NCBI Taxonomy" id="320778"/>
    <lineage>
        <taxon>Bacteria</taxon>
        <taxon>Pseudomonadati</taxon>
        <taxon>Pseudomonadota</taxon>
        <taxon>Gammaproteobacteria</taxon>
        <taxon>Vibrionales</taxon>
        <taxon>Vibrionaceae</taxon>
        <taxon>Photobacterium</taxon>
    </lineage>
</organism>
<evidence type="ECO:0000256" key="1">
    <source>
        <dbReference type="ARBA" id="ARBA00004651"/>
    </source>
</evidence>
<comment type="caution">
    <text evidence="8">The sequence shown here is derived from an EMBL/GenBank/DDBJ whole genome shotgun (WGS) entry which is preliminary data.</text>
</comment>
<feature type="transmembrane region" description="Helical" evidence="7">
    <location>
        <begin position="21"/>
        <end position="38"/>
    </location>
</feature>
<dbReference type="PATRIC" id="fig|320778.3.peg.1162"/>
<feature type="transmembrane region" description="Helical" evidence="7">
    <location>
        <begin position="115"/>
        <end position="134"/>
    </location>
</feature>
<dbReference type="Pfam" id="PF13440">
    <property type="entry name" value="Polysacc_synt_3"/>
    <property type="match status" value="1"/>
</dbReference>
<evidence type="ECO:0000256" key="2">
    <source>
        <dbReference type="ARBA" id="ARBA00007430"/>
    </source>
</evidence>
<dbReference type="PANTHER" id="PTHR30250">
    <property type="entry name" value="PST FAMILY PREDICTED COLANIC ACID TRANSPORTER"/>
    <property type="match status" value="1"/>
</dbReference>
<feature type="transmembrane region" description="Helical" evidence="7">
    <location>
        <begin position="146"/>
        <end position="166"/>
    </location>
</feature>
<feature type="transmembrane region" description="Helical" evidence="7">
    <location>
        <begin position="81"/>
        <end position="103"/>
    </location>
</feature>
<accession>A0A0J1HGY8</accession>
<feature type="transmembrane region" description="Helical" evidence="7">
    <location>
        <begin position="44"/>
        <end position="69"/>
    </location>
</feature>
<keyword evidence="3" id="KW-1003">Cell membrane</keyword>
<dbReference type="AlphaFoldDB" id="A0A0J1HGY8"/>
<protein>
    <recommendedName>
        <fullName evidence="10">Lipopolysaccharide biosynthesis protein</fullName>
    </recommendedName>
</protein>
<dbReference type="GO" id="GO:0005886">
    <property type="term" value="C:plasma membrane"/>
    <property type="evidence" value="ECO:0007669"/>
    <property type="project" value="UniProtKB-SubCell"/>
</dbReference>
<dbReference type="RefSeq" id="WP_047884169.1">
    <property type="nucleotide sequence ID" value="NZ_CP071325.1"/>
</dbReference>
<gene>
    <name evidence="8" type="ORF">ABT57_05375</name>
</gene>
<proteinExistence type="inferred from homology"/>